<keyword evidence="6" id="KW-1185">Reference proteome</keyword>
<gene>
    <name evidence="5" type="ORF">RJ41_17320</name>
</gene>
<keyword evidence="1 3" id="KW-0560">Oxidoreductase</keyword>
<proteinExistence type="inferred from homology"/>
<reference evidence="5 6" key="1">
    <citation type="submission" date="2014-12" db="EMBL/GenBank/DDBJ databases">
        <title>Genome sequencing of Alteromonas marina AD001.</title>
        <authorList>
            <person name="Adrian T.G.S."/>
            <person name="Chan K.G."/>
        </authorList>
    </citation>
    <scope>NUCLEOTIDE SEQUENCE [LARGE SCALE GENOMIC DNA]</scope>
    <source>
        <strain evidence="5 6">AD001</strain>
    </source>
</reference>
<dbReference type="PANTHER" id="PTHR11699">
    <property type="entry name" value="ALDEHYDE DEHYDROGENASE-RELATED"/>
    <property type="match status" value="1"/>
</dbReference>
<evidence type="ECO:0000313" key="5">
    <source>
        <dbReference type="EMBL" id="KHT44618.1"/>
    </source>
</evidence>
<feature type="active site" evidence="2">
    <location>
        <position position="225"/>
    </location>
</feature>
<dbReference type="Proteomes" id="UP000031197">
    <property type="component" value="Unassembled WGS sequence"/>
</dbReference>
<dbReference type="InterPro" id="IPR016163">
    <property type="entry name" value="Ald_DH_C"/>
</dbReference>
<evidence type="ECO:0000256" key="3">
    <source>
        <dbReference type="RuleBase" id="RU003345"/>
    </source>
</evidence>
<organism evidence="5 6">
    <name type="scientific">Alteromonas marina</name>
    <dbReference type="NCBI Taxonomy" id="203795"/>
    <lineage>
        <taxon>Bacteria</taxon>
        <taxon>Pseudomonadati</taxon>
        <taxon>Pseudomonadota</taxon>
        <taxon>Gammaproteobacteria</taxon>
        <taxon>Alteromonadales</taxon>
        <taxon>Alteromonadaceae</taxon>
        <taxon>Alteromonas/Salinimonas group</taxon>
        <taxon>Alteromonas</taxon>
    </lineage>
</organism>
<dbReference type="AlphaFoldDB" id="A0A0B3XYK4"/>
<comment type="caution">
    <text evidence="5">The sequence shown here is derived from an EMBL/GenBank/DDBJ whole genome shotgun (WGS) entry which is preliminary data.</text>
</comment>
<accession>A0A0B3XYK4</accession>
<dbReference type="InterPro" id="IPR016161">
    <property type="entry name" value="Ald_DH/histidinol_DH"/>
</dbReference>
<sequence>MNNILISRNPLDEQEVGSVKVASNDDVVTAVNDAKQAQIAWGKLTSEQRAQLIIEAFSRLNRVQEQLVNLISEEMGKDHRRATYEVMGVIQSASYLCREIMQAIAPVKKPSGTKIYYRPLGVVGVISPWNYPLAMANNLLLPALVAGNTVVLKPSEITPLVADMFVRTLNEVLPNGVLSVIHGDGEVGKALVASNINMVAFTGSAAAGKHIMASSANKLHRLVMELGGNDPMIVLADADINKAARFAVASSFENAGQMCTSTERIYVDERIHNTFVERVVEIAKQYSVGPWDQPRVNIGPIVNKKQHQQIIHHLKDAKEKGARFLLGSDDYLPPYIQPTVIDGLTDEMLMAKEETFGPVVAIDSFSNIDEAIMRANKVPLGLGAVVFGESNAAYVAENIEAGMVGINGGPGAGDGPWVGAKESGFGYHGSLEGHRQFTQVQVISA</sequence>
<dbReference type="InterPro" id="IPR016162">
    <property type="entry name" value="Ald_DH_N"/>
</dbReference>
<dbReference type="OrthoDB" id="9812625at2"/>
<dbReference type="InterPro" id="IPR015590">
    <property type="entry name" value="Aldehyde_DH_dom"/>
</dbReference>
<feature type="domain" description="Aldehyde dehydrogenase" evidence="4">
    <location>
        <begin position="7"/>
        <end position="442"/>
    </location>
</feature>
<evidence type="ECO:0000259" key="4">
    <source>
        <dbReference type="Pfam" id="PF00171"/>
    </source>
</evidence>
<comment type="similarity">
    <text evidence="3">Belongs to the aldehyde dehydrogenase family.</text>
</comment>
<evidence type="ECO:0000256" key="1">
    <source>
        <dbReference type="ARBA" id="ARBA00023002"/>
    </source>
</evidence>
<dbReference type="GO" id="GO:0016620">
    <property type="term" value="F:oxidoreductase activity, acting on the aldehyde or oxo group of donors, NAD or NADP as acceptor"/>
    <property type="evidence" value="ECO:0007669"/>
    <property type="project" value="InterPro"/>
</dbReference>
<dbReference type="Pfam" id="PF00171">
    <property type="entry name" value="Aldedh"/>
    <property type="match status" value="1"/>
</dbReference>
<protein>
    <submittedName>
        <fullName evidence="5">Succinate-semialdehyde dehydrogenase</fullName>
    </submittedName>
</protein>
<dbReference type="SUPFAM" id="SSF53720">
    <property type="entry name" value="ALDH-like"/>
    <property type="match status" value="1"/>
</dbReference>
<dbReference type="InterPro" id="IPR029510">
    <property type="entry name" value="Ald_DH_CS_GLU"/>
</dbReference>
<dbReference type="RefSeq" id="WP_039223391.1">
    <property type="nucleotide sequence ID" value="NZ_JWLW01000066.1"/>
</dbReference>
<name>A0A0B3XYK4_9ALTE</name>
<evidence type="ECO:0000256" key="2">
    <source>
        <dbReference type="PROSITE-ProRule" id="PRU10007"/>
    </source>
</evidence>
<dbReference type="EMBL" id="JWLW01000066">
    <property type="protein sequence ID" value="KHT44618.1"/>
    <property type="molecule type" value="Genomic_DNA"/>
</dbReference>
<dbReference type="Gene3D" id="3.40.605.10">
    <property type="entry name" value="Aldehyde Dehydrogenase, Chain A, domain 1"/>
    <property type="match status" value="1"/>
</dbReference>
<evidence type="ECO:0000313" key="6">
    <source>
        <dbReference type="Proteomes" id="UP000031197"/>
    </source>
</evidence>
<dbReference type="Gene3D" id="3.40.309.10">
    <property type="entry name" value="Aldehyde Dehydrogenase, Chain A, domain 2"/>
    <property type="match status" value="1"/>
</dbReference>
<dbReference type="PROSITE" id="PS00687">
    <property type="entry name" value="ALDEHYDE_DEHYDR_GLU"/>
    <property type="match status" value="1"/>
</dbReference>